<evidence type="ECO:0000313" key="9">
    <source>
        <dbReference type="EMBL" id="SLM18667.1"/>
    </source>
</evidence>
<keyword evidence="7" id="KW-0472">Membrane</keyword>
<dbReference type="Gene3D" id="3.40.50.300">
    <property type="entry name" value="P-loop containing nucleotide triphosphate hydrolases"/>
    <property type="match status" value="1"/>
</dbReference>
<dbReference type="PROSITE" id="PS50893">
    <property type="entry name" value="ABC_TRANSPORTER_2"/>
    <property type="match status" value="1"/>
</dbReference>
<evidence type="ECO:0000259" key="8">
    <source>
        <dbReference type="PROSITE" id="PS50893"/>
    </source>
</evidence>
<comment type="similarity">
    <text evidence="2">Belongs to the ABC transporter superfamily.</text>
</comment>
<dbReference type="PANTHER" id="PTHR43297">
    <property type="entry name" value="OLIGOPEPTIDE TRANSPORT ATP-BINDING PROTEIN APPD"/>
    <property type="match status" value="1"/>
</dbReference>
<proteinExistence type="inferred from homology"/>
<dbReference type="InterPro" id="IPR003439">
    <property type="entry name" value="ABC_transporter-like_ATP-bd"/>
</dbReference>
<feature type="domain" description="ABC transporter" evidence="8">
    <location>
        <begin position="24"/>
        <end position="274"/>
    </location>
</feature>
<keyword evidence="6 9" id="KW-0067">ATP-binding</keyword>
<gene>
    <name evidence="9" type="primary">oppD</name>
    <name evidence="9" type="ORF">SPIRO4BDMA_50182</name>
</gene>
<dbReference type="GO" id="GO:0005524">
    <property type="term" value="F:ATP binding"/>
    <property type="evidence" value="ECO:0007669"/>
    <property type="project" value="UniProtKB-KW"/>
</dbReference>
<protein>
    <submittedName>
        <fullName evidence="9">Oligopeptide transporter subunit ATP-binding component of ABC superfamily</fullName>
    </submittedName>
</protein>
<reference evidence="9" key="1">
    <citation type="submission" date="2017-02" db="EMBL/GenBank/DDBJ databases">
        <authorList>
            <person name="Regsiter A."/>
            <person name="William W."/>
        </authorList>
    </citation>
    <scope>NUCLEOTIDE SEQUENCE</scope>
    <source>
        <strain evidence="9">BdmA 4</strain>
    </source>
</reference>
<dbReference type="NCBIfam" id="TIGR01727">
    <property type="entry name" value="oligo_HPY"/>
    <property type="match status" value="1"/>
</dbReference>
<dbReference type="FunFam" id="3.40.50.300:FF:000016">
    <property type="entry name" value="Oligopeptide ABC transporter ATP-binding component"/>
    <property type="match status" value="1"/>
</dbReference>
<evidence type="ECO:0000256" key="4">
    <source>
        <dbReference type="ARBA" id="ARBA00022475"/>
    </source>
</evidence>
<dbReference type="CDD" id="cd03257">
    <property type="entry name" value="ABC_NikE_OppD_transporters"/>
    <property type="match status" value="1"/>
</dbReference>
<comment type="subcellular location">
    <subcellularLocation>
        <location evidence="1">Cell inner membrane</location>
        <topology evidence="1">Peripheral membrane protein</topology>
    </subcellularLocation>
</comment>
<dbReference type="Pfam" id="PF08352">
    <property type="entry name" value="oligo_HPY"/>
    <property type="match status" value="1"/>
</dbReference>
<accession>A0A3P3XQZ7</accession>
<dbReference type="SUPFAM" id="SSF52540">
    <property type="entry name" value="P-loop containing nucleoside triphosphate hydrolases"/>
    <property type="match status" value="1"/>
</dbReference>
<keyword evidence="4" id="KW-1003">Cell membrane</keyword>
<dbReference type="PANTHER" id="PTHR43297:SF2">
    <property type="entry name" value="DIPEPTIDE TRANSPORT ATP-BINDING PROTEIN DPPD"/>
    <property type="match status" value="1"/>
</dbReference>
<dbReference type="InterPro" id="IPR003593">
    <property type="entry name" value="AAA+_ATPase"/>
</dbReference>
<dbReference type="EMBL" id="FWDO01000005">
    <property type="protein sequence ID" value="SLM18667.1"/>
    <property type="molecule type" value="Genomic_DNA"/>
</dbReference>
<dbReference type="SMART" id="SM00382">
    <property type="entry name" value="AAA"/>
    <property type="match status" value="1"/>
</dbReference>
<organism evidence="9">
    <name type="scientific">uncultured spirochete</name>
    <dbReference type="NCBI Taxonomy" id="156406"/>
    <lineage>
        <taxon>Bacteria</taxon>
        <taxon>Pseudomonadati</taxon>
        <taxon>Spirochaetota</taxon>
        <taxon>Spirochaetia</taxon>
        <taxon>Spirochaetales</taxon>
        <taxon>environmental samples</taxon>
    </lineage>
</organism>
<dbReference type="Pfam" id="PF00005">
    <property type="entry name" value="ABC_tran"/>
    <property type="match status" value="1"/>
</dbReference>
<dbReference type="GO" id="GO:0016887">
    <property type="term" value="F:ATP hydrolysis activity"/>
    <property type="evidence" value="ECO:0007669"/>
    <property type="project" value="InterPro"/>
</dbReference>
<evidence type="ECO:0000256" key="7">
    <source>
        <dbReference type="ARBA" id="ARBA00023136"/>
    </source>
</evidence>
<dbReference type="InterPro" id="IPR050388">
    <property type="entry name" value="ABC_Ni/Peptide_Import"/>
</dbReference>
<sequence length="344" mass="38132">MPADAEADALLLEQETDSPMEKILEVKDLVTSFRIAKKDYQVLRGISFDIHKNETLCMVGESGCGKSVTALTIMDLLPLNARVESGNIKLDGQELTTLTHRERNALRGEKMGMIFQEPMTALNPLLTIGYQLTEGLRYHKRIDSKTARETAISQLKKVGVANPAERLRQFPFQLSGGLRQRIMIALVMSLQPSLIIADEPTTALDVTIQKQVLALLNALKKDMNAGILFITHDLGVVAEIADRVIVLYSGTKVEEGPVATIINSPKHPYTLGLLNAVPNVDKEDFTIQAIPGTLPHVTEEIPGCRFHPRCPYATERCRLEIPREFAYAAGHFVACHKVEEEARK</sequence>
<evidence type="ECO:0000256" key="6">
    <source>
        <dbReference type="ARBA" id="ARBA00022840"/>
    </source>
</evidence>
<dbReference type="AlphaFoldDB" id="A0A3P3XQZ7"/>
<dbReference type="GO" id="GO:0005886">
    <property type="term" value="C:plasma membrane"/>
    <property type="evidence" value="ECO:0007669"/>
    <property type="project" value="UniProtKB-SubCell"/>
</dbReference>
<evidence type="ECO:0000256" key="3">
    <source>
        <dbReference type="ARBA" id="ARBA00022448"/>
    </source>
</evidence>
<keyword evidence="3" id="KW-0813">Transport</keyword>
<evidence type="ECO:0000256" key="2">
    <source>
        <dbReference type="ARBA" id="ARBA00005417"/>
    </source>
</evidence>
<evidence type="ECO:0000256" key="5">
    <source>
        <dbReference type="ARBA" id="ARBA00022741"/>
    </source>
</evidence>
<evidence type="ECO:0000256" key="1">
    <source>
        <dbReference type="ARBA" id="ARBA00004417"/>
    </source>
</evidence>
<dbReference type="GO" id="GO:0015833">
    <property type="term" value="P:peptide transport"/>
    <property type="evidence" value="ECO:0007669"/>
    <property type="project" value="InterPro"/>
</dbReference>
<dbReference type="InterPro" id="IPR013563">
    <property type="entry name" value="Oligopep_ABC_C"/>
</dbReference>
<keyword evidence="5" id="KW-0547">Nucleotide-binding</keyword>
<dbReference type="InterPro" id="IPR027417">
    <property type="entry name" value="P-loop_NTPase"/>
</dbReference>
<name>A0A3P3XQZ7_9SPIR</name>